<dbReference type="AlphaFoldDB" id="A0A4D6MZD4"/>
<dbReference type="InterPro" id="IPR002401">
    <property type="entry name" value="Cyt_P450_E_grp-I"/>
</dbReference>
<evidence type="ECO:0000256" key="4">
    <source>
        <dbReference type="ARBA" id="ARBA00022617"/>
    </source>
</evidence>
<dbReference type="PRINTS" id="PR00463">
    <property type="entry name" value="EP450I"/>
</dbReference>
<evidence type="ECO:0000256" key="10">
    <source>
        <dbReference type="PIRSR" id="PIRSR602401-1"/>
    </source>
</evidence>
<keyword evidence="13" id="KW-1185">Reference proteome</keyword>
<dbReference type="Gene3D" id="1.10.630.10">
    <property type="entry name" value="Cytochrome P450"/>
    <property type="match status" value="1"/>
</dbReference>
<dbReference type="InterPro" id="IPR017972">
    <property type="entry name" value="Cyt_P450_CS"/>
</dbReference>
<dbReference type="PROSITE" id="PS00086">
    <property type="entry name" value="CYTOCHROME_P450"/>
    <property type="match status" value="1"/>
</dbReference>
<comment type="cofactor">
    <cofactor evidence="1 10">
        <name>heme</name>
        <dbReference type="ChEBI" id="CHEBI:30413"/>
    </cofactor>
</comment>
<dbReference type="Proteomes" id="UP000501690">
    <property type="component" value="Linkage Group LG9"/>
</dbReference>
<dbReference type="FunFam" id="1.10.630.10:FF:000019">
    <property type="entry name" value="Cytochrome P450 family protein"/>
    <property type="match status" value="1"/>
</dbReference>
<proteinExistence type="inferred from homology"/>
<keyword evidence="8 11" id="KW-0503">Monooxygenase</keyword>
<sequence length="522" mass="59357">MKTMDDVQGYIPIFLIFLASLKLLQAIFKASKFRLPPSPLALPVIGHFHLLKPPLHRSFQKLSNRYGPLIHLYLGSTPVVVVSSAEIAREIFKTHELCFSNRPANVAISYLTYNSSDLGFAPYGPYWKFMKKLCMSELLNGRMLDQLLPIREEEINRFLVMLKMKGEACERVNVGDELLKLTNSVVMRMAIGKSCFNVDDEAQKVTERVKESSKVSGMFNLADYFWFCRGLDLQGIGKRMKEVRERFDTMIESIIREHEDARNRSTQKDPPKDVLDALLSIYEDQSSEVKITRDNIKAFLVDIFTGGTDTTAVTVEWSVAELMNHPTVMEKARKEIESVIGKERMVMELDTDNLPYLQAIVKETLRLHPPSPFVLRESTKKCSIAGYEIPPKTQVFTNLWAIGKDPKHWDNPLEFRPERFVSKENESAKTCEVDVRGQHYELLPFGSGRRGCPGTSLALKVAHTTLAAMIQCFEWKVEEKVGENCGCVDMKEGPSFILSRAQPMICIPKQRLLPFPLSHAKS</sequence>
<dbReference type="GO" id="GO:0016705">
    <property type="term" value="F:oxidoreductase activity, acting on paired donors, with incorporation or reduction of molecular oxygen"/>
    <property type="evidence" value="ECO:0007669"/>
    <property type="project" value="InterPro"/>
</dbReference>
<accession>A0A4D6MZD4</accession>
<organism evidence="12 13">
    <name type="scientific">Vigna unguiculata</name>
    <name type="common">Cowpea</name>
    <dbReference type="NCBI Taxonomy" id="3917"/>
    <lineage>
        <taxon>Eukaryota</taxon>
        <taxon>Viridiplantae</taxon>
        <taxon>Streptophyta</taxon>
        <taxon>Embryophyta</taxon>
        <taxon>Tracheophyta</taxon>
        <taxon>Spermatophyta</taxon>
        <taxon>Magnoliopsida</taxon>
        <taxon>eudicotyledons</taxon>
        <taxon>Gunneridae</taxon>
        <taxon>Pentapetalae</taxon>
        <taxon>rosids</taxon>
        <taxon>fabids</taxon>
        <taxon>Fabales</taxon>
        <taxon>Fabaceae</taxon>
        <taxon>Papilionoideae</taxon>
        <taxon>50 kb inversion clade</taxon>
        <taxon>NPAAA clade</taxon>
        <taxon>indigoferoid/millettioid clade</taxon>
        <taxon>Phaseoleae</taxon>
        <taxon>Vigna</taxon>
    </lineage>
</organism>
<dbReference type="GO" id="GO:0004497">
    <property type="term" value="F:monooxygenase activity"/>
    <property type="evidence" value="ECO:0007669"/>
    <property type="project" value="UniProtKB-KW"/>
</dbReference>
<keyword evidence="6 11" id="KW-0560">Oxidoreductase</keyword>
<dbReference type="GO" id="GO:0005506">
    <property type="term" value="F:iron ion binding"/>
    <property type="evidence" value="ECO:0007669"/>
    <property type="project" value="InterPro"/>
</dbReference>
<evidence type="ECO:0000313" key="13">
    <source>
        <dbReference type="Proteomes" id="UP000501690"/>
    </source>
</evidence>
<dbReference type="PANTHER" id="PTHR47943:SF8">
    <property type="entry name" value="CYTOCHROME P450"/>
    <property type="match status" value="1"/>
</dbReference>
<evidence type="ECO:0000256" key="8">
    <source>
        <dbReference type="ARBA" id="ARBA00023033"/>
    </source>
</evidence>
<keyword evidence="7 10" id="KW-0408">Iron</keyword>
<comment type="similarity">
    <text evidence="3 11">Belongs to the cytochrome P450 family.</text>
</comment>
<dbReference type="Pfam" id="PF00067">
    <property type="entry name" value="p450"/>
    <property type="match status" value="1"/>
</dbReference>
<evidence type="ECO:0000313" key="12">
    <source>
        <dbReference type="EMBL" id="QCE05215.1"/>
    </source>
</evidence>
<keyword evidence="9" id="KW-0472">Membrane</keyword>
<name>A0A4D6MZD4_VIGUN</name>
<evidence type="ECO:0000256" key="6">
    <source>
        <dbReference type="ARBA" id="ARBA00023002"/>
    </source>
</evidence>
<dbReference type="GO" id="GO:0020037">
    <property type="term" value="F:heme binding"/>
    <property type="evidence" value="ECO:0007669"/>
    <property type="project" value="InterPro"/>
</dbReference>
<comment type="subcellular location">
    <subcellularLocation>
        <location evidence="2">Membrane</location>
    </subcellularLocation>
</comment>
<keyword evidence="5 10" id="KW-0479">Metal-binding</keyword>
<keyword evidence="4 10" id="KW-0349">Heme</keyword>
<evidence type="ECO:0000256" key="7">
    <source>
        <dbReference type="ARBA" id="ARBA00023004"/>
    </source>
</evidence>
<evidence type="ECO:0000256" key="5">
    <source>
        <dbReference type="ARBA" id="ARBA00022723"/>
    </source>
</evidence>
<feature type="binding site" description="axial binding residue" evidence="10">
    <location>
        <position position="452"/>
    </location>
    <ligand>
        <name>heme</name>
        <dbReference type="ChEBI" id="CHEBI:30413"/>
    </ligand>
    <ligandPart>
        <name>Fe</name>
        <dbReference type="ChEBI" id="CHEBI:18248"/>
    </ligandPart>
</feature>
<evidence type="ECO:0000256" key="1">
    <source>
        <dbReference type="ARBA" id="ARBA00001971"/>
    </source>
</evidence>
<gene>
    <name evidence="12" type="ORF">DEO72_LG9g217</name>
</gene>
<evidence type="ECO:0000256" key="11">
    <source>
        <dbReference type="RuleBase" id="RU000461"/>
    </source>
</evidence>
<dbReference type="PANTHER" id="PTHR47943">
    <property type="entry name" value="CYTOCHROME P450 93A3-LIKE"/>
    <property type="match status" value="1"/>
</dbReference>
<reference evidence="12 13" key="1">
    <citation type="submission" date="2019-04" db="EMBL/GenBank/DDBJ databases">
        <title>An improved genome assembly and genetic linkage map for asparagus bean, Vigna unguiculata ssp. sesquipedialis.</title>
        <authorList>
            <person name="Xia Q."/>
            <person name="Zhang R."/>
            <person name="Dong Y."/>
        </authorList>
    </citation>
    <scope>NUCLEOTIDE SEQUENCE [LARGE SCALE GENOMIC DNA]</scope>
    <source>
        <tissue evidence="12">Leaf</tissue>
    </source>
</reference>
<dbReference type="CDD" id="cd20655">
    <property type="entry name" value="CYP93"/>
    <property type="match status" value="1"/>
</dbReference>
<evidence type="ECO:0000256" key="9">
    <source>
        <dbReference type="ARBA" id="ARBA00023136"/>
    </source>
</evidence>
<protein>
    <submittedName>
        <fullName evidence="12">Flavonoid 3'-monooxygenase</fullName>
    </submittedName>
</protein>
<dbReference type="PRINTS" id="PR00385">
    <property type="entry name" value="P450"/>
</dbReference>
<evidence type="ECO:0000256" key="2">
    <source>
        <dbReference type="ARBA" id="ARBA00004370"/>
    </source>
</evidence>
<dbReference type="GO" id="GO:0016020">
    <property type="term" value="C:membrane"/>
    <property type="evidence" value="ECO:0007669"/>
    <property type="project" value="UniProtKB-SubCell"/>
</dbReference>
<dbReference type="SUPFAM" id="SSF48264">
    <property type="entry name" value="Cytochrome P450"/>
    <property type="match status" value="1"/>
</dbReference>
<evidence type="ECO:0000256" key="3">
    <source>
        <dbReference type="ARBA" id="ARBA00010617"/>
    </source>
</evidence>
<dbReference type="InterPro" id="IPR001128">
    <property type="entry name" value="Cyt_P450"/>
</dbReference>
<dbReference type="InterPro" id="IPR036396">
    <property type="entry name" value="Cyt_P450_sf"/>
</dbReference>
<dbReference type="EMBL" id="CP039353">
    <property type="protein sequence ID" value="QCE05215.1"/>
    <property type="molecule type" value="Genomic_DNA"/>
</dbReference>